<evidence type="ECO:0000256" key="7">
    <source>
        <dbReference type="ARBA" id="ARBA00040545"/>
    </source>
</evidence>
<dbReference type="Gene3D" id="1.10.12.10">
    <property type="entry name" value="Lyase 2-enoyl-coa Hydratase, Chain A, domain 2"/>
    <property type="match status" value="1"/>
</dbReference>
<evidence type="ECO:0000256" key="5">
    <source>
        <dbReference type="ARBA" id="ARBA00023128"/>
    </source>
</evidence>
<dbReference type="GO" id="GO:0005739">
    <property type="term" value="C:mitochondrion"/>
    <property type="evidence" value="ECO:0007669"/>
    <property type="project" value="UniProtKB-SubCell"/>
</dbReference>
<comment type="caution">
    <text evidence="8">The sequence shown here is derived from an EMBL/GenBank/DDBJ whole genome shotgun (WGS) entry which is preliminary data.</text>
</comment>
<keyword evidence="3" id="KW-0809">Transit peptide</keyword>
<comment type="subcellular location">
    <subcellularLocation>
        <location evidence="1">Mitochondrion</location>
    </subcellularLocation>
</comment>
<evidence type="ECO:0000256" key="1">
    <source>
        <dbReference type="ARBA" id="ARBA00004173"/>
    </source>
</evidence>
<name>A0AAW2I874_9NEOP</name>
<evidence type="ECO:0000256" key="4">
    <source>
        <dbReference type="ARBA" id="ARBA00023098"/>
    </source>
</evidence>
<reference evidence="8" key="1">
    <citation type="journal article" date="2024" name="Gigascience">
        <title>Chromosome-level genome of the poultry shaft louse Menopon gallinae provides insight into the host-switching and adaptive evolution of parasitic lice.</title>
        <authorList>
            <person name="Xu Y."/>
            <person name="Ma L."/>
            <person name="Liu S."/>
            <person name="Liang Y."/>
            <person name="Liu Q."/>
            <person name="He Z."/>
            <person name="Tian L."/>
            <person name="Duan Y."/>
            <person name="Cai W."/>
            <person name="Li H."/>
            <person name="Song F."/>
        </authorList>
    </citation>
    <scope>NUCLEOTIDE SEQUENCE</scope>
    <source>
        <strain evidence="8">Cailab_2023a</strain>
    </source>
</reference>
<dbReference type="AlphaFoldDB" id="A0AAW2I874"/>
<evidence type="ECO:0000313" key="8">
    <source>
        <dbReference type="EMBL" id="KAL0278344.1"/>
    </source>
</evidence>
<dbReference type="InterPro" id="IPR001753">
    <property type="entry name" value="Enoyl-CoA_hydra/iso"/>
</dbReference>
<keyword evidence="4" id="KW-0443">Lipid metabolism</keyword>
<dbReference type="InterPro" id="IPR014748">
    <property type="entry name" value="Enoyl-CoA_hydra_C"/>
</dbReference>
<organism evidence="8">
    <name type="scientific">Menopon gallinae</name>
    <name type="common">poultry shaft louse</name>
    <dbReference type="NCBI Taxonomy" id="328185"/>
    <lineage>
        <taxon>Eukaryota</taxon>
        <taxon>Metazoa</taxon>
        <taxon>Ecdysozoa</taxon>
        <taxon>Arthropoda</taxon>
        <taxon>Hexapoda</taxon>
        <taxon>Insecta</taxon>
        <taxon>Pterygota</taxon>
        <taxon>Neoptera</taxon>
        <taxon>Paraneoptera</taxon>
        <taxon>Psocodea</taxon>
        <taxon>Troctomorpha</taxon>
        <taxon>Phthiraptera</taxon>
        <taxon>Amblycera</taxon>
        <taxon>Menoponidae</taxon>
        <taxon>Menopon</taxon>
    </lineage>
</organism>
<dbReference type="EMBL" id="JARGDH010000001">
    <property type="protein sequence ID" value="KAL0278344.1"/>
    <property type="molecule type" value="Genomic_DNA"/>
</dbReference>
<comment type="function">
    <text evidence="6">May play a role in fatty acid biosynthesis and insulin sensitivity.</text>
</comment>
<keyword evidence="5" id="KW-0496">Mitochondrion</keyword>
<dbReference type="SUPFAM" id="SSF52096">
    <property type="entry name" value="ClpP/crotonase"/>
    <property type="match status" value="1"/>
</dbReference>
<dbReference type="GO" id="GO:0006631">
    <property type="term" value="P:fatty acid metabolic process"/>
    <property type="evidence" value="ECO:0007669"/>
    <property type="project" value="UniProtKB-KW"/>
</dbReference>
<dbReference type="PANTHER" id="PTHR43602:SF1">
    <property type="entry name" value="ENOYL-COA HYDRATASE DOMAIN-CONTAINING PROTEIN 3, MITOCHONDRIAL"/>
    <property type="match status" value="1"/>
</dbReference>
<keyword evidence="2" id="KW-0276">Fatty acid metabolism</keyword>
<sequence>MAVFLIINTVTSQIGRHFRTLLRTRCKCESLRRCHTQDSLITVREENGVRNIVMTSPKTRNSLSIPMMDALMGAMKNLTDPALRCIVISSNGPVFSSGHNLKDLAKGEEKSYLETFSKCGDLMMQIIEAPVPVIATVNGVAAAAGCQLVATCDIVIATERSSFSTPGANFGIFCSTPGIALVRTVNKKAAARMLLTGEPIPCPEALRVGLVSVMCKEDELAAELEKHIQAIKSKSRSVVALGKKFFYEQMEKDVRSAYSLGTRVMTYNLLLADGQEGIKSFAEKRSPVWRNDFTKGAT</sequence>
<dbReference type="Gene3D" id="3.90.226.10">
    <property type="entry name" value="2-enoyl-CoA Hydratase, Chain A, domain 1"/>
    <property type="match status" value="1"/>
</dbReference>
<dbReference type="Pfam" id="PF00378">
    <property type="entry name" value="ECH_1"/>
    <property type="match status" value="1"/>
</dbReference>
<dbReference type="InterPro" id="IPR029045">
    <property type="entry name" value="ClpP/crotonase-like_dom_sf"/>
</dbReference>
<proteinExistence type="predicted"/>
<gene>
    <name evidence="8" type="ORF">PYX00_000186</name>
</gene>
<dbReference type="GO" id="GO:0016836">
    <property type="term" value="F:hydro-lyase activity"/>
    <property type="evidence" value="ECO:0007669"/>
    <property type="project" value="TreeGrafter"/>
</dbReference>
<evidence type="ECO:0000256" key="3">
    <source>
        <dbReference type="ARBA" id="ARBA00022946"/>
    </source>
</evidence>
<accession>A0AAW2I874</accession>
<dbReference type="InterPro" id="IPR052377">
    <property type="entry name" value="Mitochondrial_ECH-domain"/>
</dbReference>
<evidence type="ECO:0000256" key="2">
    <source>
        <dbReference type="ARBA" id="ARBA00022832"/>
    </source>
</evidence>
<dbReference type="PANTHER" id="PTHR43602">
    <property type="match status" value="1"/>
</dbReference>
<protein>
    <recommendedName>
        <fullName evidence="7">Enoyl-CoA hydratase domain-containing protein 3, mitochondrial</fullName>
    </recommendedName>
</protein>
<evidence type="ECO:0000256" key="6">
    <source>
        <dbReference type="ARBA" id="ARBA00037410"/>
    </source>
</evidence>
<dbReference type="CDD" id="cd06558">
    <property type="entry name" value="crotonase-like"/>
    <property type="match status" value="1"/>
</dbReference>